<dbReference type="PANTHER" id="PTHR35020:SF2">
    <property type="entry name" value="N-ACETYLGLUCOSAMINE-INDUCED PROTEIN 1"/>
    <property type="match status" value="1"/>
</dbReference>
<keyword evidence="1" id="KW-0732">Signal</keyword>
<proteinExistence type="predicted"/>
<protein>
    <submittedName>
        <fullName evidence="2">Uncharacterized protein</fullName>
    </submittedName>
</protein>
<comment type="caution">
    <text evidence="2">The sequence shown here is derived from an EMBL/GenBank/DDBJ whole genome shotgun (WGS) entry which is preliminary data.</text>
</comment>
<accession>A0A2N5S3T6</accession>
<evidence type="ECO:0000256" key="1">
    <source>
        <dbReference type="SAM" id="SignalP"/>
    </source>
</evidence>
<reference evidence="2 3" key="1">
    <citation type="submission" date="2017-11" db="EMBL/GenBank/DDBJ databases">
        <title>De novo assembly and phasing of dikaryotic genomes from two isolates of Puccinia coronata f. sp. avenae, the causal agent of oat crown rust.</title>
        <authorList>
            <person name="Miller M.E."/>
            <person name="Zhang Y."/>
            <person name="Omidvar V."/>
            <person name="Sperschneider J."/>
            <person name="Schwessinger B."/>
            <person name="Raley C."/>
            <person name="Palmer J.M."/>
            <person name="Garnica D."/>
            <person name="Upadhyaya N."/>
            <person name="Rathjen J."/>
            <person name="Taylor J.M."/>
            <person name="Park R.F."/>
            <person name="Dodds P.N."/>
            <person name="Hirsch C.D."/>
            <person name="Kianian S.F."/>
            <person name="Figueroa M."/>
        </authorList>
    </citation>
    <scope>NUCLEOTIDE SEQUENCE [LARGE SCALE GENOMIC DNA]</scope>
    <source>
        <strain evidence="2">12SD80</strain>
    </source>
</reference>
<name>A0A2N5S3T6_9BASI</name>
<dbReference type="AlphaFoldDB" id="A0A2N5S3T6"/>
<evidence type="ECO:0000313" key="2">
    <source>
        <dbReference type="EMBL" id="PLW07910.1"/>
    </source>
</evidence>
<dbReference type="GO" id="GO:0006044">
    <property type="term" value="P:N-acetylglucosamine metabolic process"/>
    <property type="evidence" value="ECO:0007669"/>
    <property type="project" value="TreeGrafter"/>
</dbReference>
<dbReference type="PANTHER" id="PTHR35020">
    <property type="entry name" value="N-ACETYLGLUCOSAMINE-INDUCED PROTEIN 1"/>
    <property type="match status" value="1"/>
</dbReference>
<sequence length="306" mass="35495">MFLNPIAILAAIHLVVPVTWALESFPEKIPRVINEEPIELPTHKVYNWYPDTIKAVVEGKGSTIRRGEVLLEKLKAVVNPGERMKSILGWNEALNPEELPPYLSQRDYGNPKLVVFKKNDFPWDLPEDVEHYVVWIRSPLVTKEAFKRLEDDPPYPNREYEDIDGPRVAALVEYLNQHNMNGRTGLPPLAVSPFRHLSLRHPTEEHLWESDSGEVITRQEAIQAMRWVARHTERLIELEFPASIYETVWSRTRKPLRSIKDPNHFHILVIPKSSPDSFFNLNLNAKANNQSPGLRGRKRRHRRRGV</sequence>
<feature type="chain" id="PRO_5014846808" evidence="1">
    <location>
        <begin position="22"/>
        <end position="306"/>
    </location>
</feature>
<dbReference type="Pfam" id="PF12239">
    <property type="entry name" value="DUF3605"/>
    <property type="match status" value="1"/>
</dbReference>
<gene>
    <name evidence="2" type="ORF">PCASD_25458</name>
</gene>
<dbReference type="GO" id="GO:0005737">
    <property type="term" value="C:cytoplasm"/>
    <property type="evidence" value="ECO:0007669"/>
    <property type="project" value="TreeGrafter"/>
</dbReference>
<feature type="signal peptide" evidence="1">
    <location>
        <begin position="1"/>
        <end position="21"/>
    </location>
</feature>
<organism evidence="2 3">
    <name type="scientific">Puccinia coronata f. sp. avenae</name>
    <dbReference type="NCBI Taxonomy" id="200324"/>
    <lineage>
        <taxon>Eukaryota</taxon>
        <taxon>Fungi</taxon>
        <taxon>Dikarya</taxon>
        <taxon>Basidiomycota</taxon>
        <taxon>Pucciniomycotina</taxon>
        <taxon>Pucciniomycetes</taxon>
        <taxon>Pucciniales</taxon>
        <taxon>Pucciniaceae</taxon>
        <taxon>Puccinia</taxon>
    </lineage>
</organism>
<evidence type="ECO:0000313" key="3">
    <source>
        <dbReference type="Proteomes" id="UP000235392"/>
    </source>
</evidence>
<dbReference type="EMBL" id="PGCI01001097">
    <property type="protein sequence ID" value="PLW07910.1"/>
    <property type="molecule type" value="Genomic_DNA"/>
</dbReference>
<dbReference type="InterPro" id="IPR022036">
    <property type="entry name" value="DUF3605"/>
</dbReference>
<dbReference type="Proteomes" id="UP000235392">
    <property type="component" value="Unassembled WGS sequence"/>
</dbReference>